<dbReference type="Pfam" id="PF13191">
    <property type="entry name" value="AAA_16"/>
    <property type="match status" value="1"/>
</dbReference>
<evidence type="ECO:0000256" key="1">
    <source>
        <dbReference type="ARBA" id="ARBA00022741"/>
    </source>
</evidence>
<dbReference type="PRINTS" id="PR00038">
    <property type="entry name" value="HTHLUXR"/>
</dbReference>
<dbReference type="Gene3D" id="1.25.40.10">
    <property type="entry name" value="Tetratricopeptide repeat domain"/>
    <property type="match status" value="1"/>
</dbReference>
<protein>
    <submittedName>
        <fullName evidence="5">AAA family ATPase</fullName>
    </submittedName>
</protein>
<dbReference type="PROSITE" id="PS00622">
    <property type="entry name" value="HTH_LUXR_1"/>
    <property type="match status" value="1"/>
</dbReference>
<evidence type="ECO:0000259" key="4">
    <source>
        <dbReference type="PROSITE" id="PS50043"/>
    </source>
</evidence>
<keyword evidence="1" id="KW-0547">Nucleotide-binding</keyword>
<dbReference type="Proteomes" id="UP000788262">
    <property type="component" value="Unassembled WGS sequence"/>
</dbReference>
<evidence type="ECO:0000313" key="5">
    <source>
        <dbReference type="EMBL" id="MBN0048942.1"/>
    </source>
</evidence>
<dbReference type="SUPFAM" id="SSF46894">
    <property type="entry name" value="C-terminal effector domain of the bipartite response regulators"/>
    <property type="match status" value="1"/>
</dbReference>
<evidence type="ECO:0000313" key="6">
    <source>
        <dbReference type="Proteomes" id="UP000788262"/>
    </source>
</evidence>
<evidence type="ECO:0000256" key="2">
    <source>
        <dbReference type="ARBA" id="ARBA00022840"/>
    </source>
</evidence>
<evidence type="ECO:0000256" key="3">
    <source>
        <dbReference type="SAM" id="MobiDB-lite"/>
    </source>
</evidence>
<dbReference type="SUPFAM" id="SSF52540">
    <property type="entry name" value="P-loop containing nucleoside triphosphate hydrolases"/>
    <property type="match status" value="1"/>
</dbReference>
<dbReference type="Pfam" id="PF00196">
    <property type="entry name" value="GerE"/>
    <property type="match status" value="1"/>
</dbReference>
<keyword evidence="2" id="KW-0067">ATP-binding</keyword>
<accession>A0ABS2W0K4</accession>
<dbReference type="Gene3D" id="1.10.10.10">
    <property type="entry name" value="Winged helix-like DNA-binding domain superfamily/Winged helix DNA-binding domain"/>
    <property type="match status" value="1"/>
</dbReference>
<keyword evidence="6" id="KW-1185">Reference proteome</keyword>
<gene>
    <name evidence="5" type="ORF">JS756_33625</name>
</gene>
<dbReference type="InterPro" id="IPR041664">
    <property type="entry name" value="AAA_16"/>
</dbReference>
<dbReference type="PANTHER" id="PTHR16305:SF35">
    <property type="entry name" value="TRANSCRIPTIONAL ACTIVATOR DOMAIN"/>
    <property type="match status" value="1"/>
</dbReference>
<sequence>MLLTTPTLSGGALVGRASEAARIRRFVTDPGEEGHVLVVTGGPGIGKSALVDSEVGGLREAGVRVLRAEGSETESEMAFAGLHQVLRPVLLQAPVLPQRQCDALLGAFGMAAGQAEPDQLILRVAVLGLLAHVARSRPVLIVVEDAHWVDRDSLDVLAFVARRLEGERIGLLGLVRTGAALPSFVRCCPVLDVGPLDADAAGRLLDAQPLRRAGPLRARVLDEAQGNPLALIEFARSEPGQAPWPVEPLPLADRLMQRYATRLATLPEATRQALLLAATDTAAVAGVTPDVWRPAEEAGLIDARHTAVRFCHPLIRSAVYHAAPPTLRRAAHRRCATVLRGVPDRRAWHLAAAGTGPDEAVAREMERTARQTGRRGGLVSAALALQRAADLTPDRHERARRLTLAARLAAPTEQTAWVEDLTERVRTLSDDPVLLARAALHRGQALALTPRRAAAYPLLIRTARDLASHDPGNALQALATAALICYYSGDTEQRNELRHDFLRLAAVIGPRPEPDLASLWIRTATDPSADRAGLLAGVRRLASAGTAGPQLLAATATLAWLLDENALALELFDSMGGPPGAPSPLPDGLRCVEGWACLEYGLWTRSRGVAAASARAAAQSDPPYTAAAPPALDAAVLALRGETGPARAAALRALDLVAARQNRFVTVRARWALGTAAWADGDHETAYDQFRAMFTADGDEVHYHVSRYGLADLAAAAVRIGRHESARRIVDRIAGRATGSSPRQRAQLARARALLSGGEEAEHHFRAALDEPSSQERPFSHAQTQLEYGEWLRRRLRSGRARPLLAAALETFVRLGAEPWATRARAELRAAGIRQSGSARDRLPALTPQQRQIVRLAARGLTNREIGERLQLSPRTVGSHLYRSFPKLGVTARSQLRDIVDGRATAPGPFALVEAGTGSDSGDGPQEHPA</sequence>
<dbReference type="PANTHER" id="PTHR16305">
    <property type="entry name" value="TESTICULAR SOLUBLE ADENYLYL CYCLASE"/>
    <property type="match status" value="1"/>
</dbReference>
<feature type="domain" description="HTH luxR-type" evidence="4">
    <location>
        <begin position="839"/>
        <end position="904"/>
    </location>
</feature>
<name>A0ABS2W0K4_STRAS</name>
<organism evidence="5 6">
    <name type="scientific">Streptomyces actuosus</name>
    <dbReference type="NCBI Taxonomy" id="1885"/>
    <lineage>
        <taxon>Bacteria</taxon>
        <taxon>Bacillati</taxon>
        <taxon>Actinomycetota</taxon>
        <taxon>Actinomycetes</taxon>
        <taxon>Kitasatosporales</taxon>
        <taxon>Streptomycetaceae</taxon>
        <taxon>Streptomyces</taxon>
    </lineage>
</organism>
<dbReference type="InterPro" id="IPR036388">
    <property type="entry name" value="WH-like_DNA-bd_sf"/>
</dbReference>
<comment type="caution">
    <text evidence="5">The sequence shown here is derived from an EMBL/GenBank/DDBJ whole genome shotgun (WGS) entry which is preliminary data.</text>
</comment>
<dbReference type="InterPro" id="IPR016032">
    <property type="entry name" value="Sig_transdc_resp-reg_C-effctor"/>
</dbReference>
<dbReference type="InterPro" id="IPR011990">
    <property type="entry name" value="TPR-like_helical_dom_sf"/>
</dbReference>
<dbReference type="CDD" id="cd06170">
    <property type="entry name" value="LuxR_C_like"/>
    <property type="match status" value="1"/>
</dbReference>
<dbReference type="InterPro" id="IPR000792">
    <property type="entry name" value="Tscrpt_reg_LuxR_C"/>
</dbReference>
<dbReference type="EMBL" id="JAFFZS010000052">
    <property type="protein sequence ID" value="MBN0048942.1"/>
    <property type="molecule type" value="Genomic_DNA"/>
</dbReference>
<proteinExistence type="predicted"/>
<dbReference type="PROSITE" id="PS50043">
    <property type="entry name" value="HTH_LUXR_2"/>
    <property type="match status" value="1"/>
</dbReference>
<feature type="region of interest" description="Disordered" evidence="3">
    <location>
        <begin position="909"/>
        <end position="930"/>
    </location>
</feature>
<reference evidence="5 6" key="1">
    <citation type="submission" date="2021-02" db="EMBL/GenBank/DDBJ databases">
        <title>Whole genome sequencing of Streptomyces actuosus VRA1.</title>
        <authorList>
            <person name="Sen G."/>
            <person name="Sen A."/>
        </authorList>
    </citation>
    <scope>NUCLEOTIDE SEQUENCE [LARGE SCALE GENOMIC DNA]</scope>
    <source>
        <strain evidence="5 6">VRA1</strain>
    </source>
</reference>
<dbReference type="InterPro" id="IPR027417">
    <property type="entry name" value="P-loop_NTPase"/>
</dbReference>
<dbReference type="SMART" id="SM00421">
    <property type="entry name" value="HTH_LUXR"/>
    <property type="match status" value="1"/>
</dbReference>